<evidence type="ECO:0000256" key="1">
    <source>
        <dbReference type="SAM" id="MobiDB-lite"/>
    </source>
</evidence>
<feature type="region of interest" description="Disordered" evidence="1">
    <location>
        <begin position="1"/>
        <end position="22"/>
    </location>
</feature>
<feature type="region of interest" description="Disordered" evidence="1">
    <location>
        <begin position="41"/>
        <end position="70"/>
    </location>
</feature>
<accession>A0ABU6YKM7</accession>
<proteinExistence type="predicted"/>
<evidence type="ECO:0000313" key="2">
    <source>
        <dbReference type="EMBL" id="MED6209834.1"/>
    </source>
</evidence>
<sequence length="263" mass="28987">MKKGRKSPSTGRHRRSLTELRSRRSVAVVVCCVKEPPISSVLPSSAAVRPPPPSSSSDSPTKERRRRADLLDLPSASIRRRYLFPLLPSPIRTTRIVAFDHLVCRVVDRQDSAFTPASVEQLCPLLNHHPSFLGGLVVLCAATGSPSPSSIILPSRTALSLPPPLRLHRNRGHKVHSLGGSALLCAADLAHQHRLESALFLPWILCATRSAALARFLPLWLPLYGKGHLDWITPISWFLTSDFSDYLCLLLRFVPGCWVVLGI</sequence>
<protein>
    <submittedName>
        <fullName evidence="2">Uncharacterized protein</fullName>
    </submittedName>
</protein>
<comment type="caution">
    <text evidence="2">The sequence shown here is derived from an EMBL/GenBank/DDBJ whole genome shotgun (WGS) entry which is preliminary data.</text>
</comment>
<dbReference type="Proteomes" id="UP001341840">
    <property type="component" value="Unassembled WGS sequence"/>
</dbReference>
<name>A0ABU6YKM7_9FABA</name>
<keyword evidence="3" id="KW-1185">Reference proteome</keyword>
<organism evidence="2 3">
    <name type="scientific">Stylosanthes scabra</name>
    <dbReference type="NCBI Taxonomy" id="79078"/>
    <lineage>
        <taxon>Eukaryota</taxon>
        <taxon>Viridiplantae</taxon>
        <taxon>Streptophyta</taxon>
        <taxon>Embryophyta</taxon>
        <taxon>Tracheophyta</taxon>
        <taxon>Spermatophyta</taxon>
        <taxon>Magnoliopsida</taxon>
        <taxon>eudicotyledons</taxon>
        <taxon>Gunneridae</taxon>
        <taxon>Pentapetalae</taxon>
        <taxon>rosids</taxon>
        <taxon>fabids</taxon>
        <taxon>Fabales</taxon>
        <taxon>Fabaceae</taxon>
        <taxon>Papilionoideae</taxon>
        <taxon>50 kb inversion clade</taxon>
        <taxon>dalbergioids sensu lato</taxon>
        <taxon>Dalbergieae</taxon>
        <taxon>Pterocarpus clade</taxon>
        <taxon>Stylosanthes</taxon>
    </lineage>
</organism>
<evidence type="ECO:0000313" key="3">
    <source>
        <dbReference type="Proteomes" id="UP001341840"/>
    </source>
</evidence>
<feature type="compositionally biased region" description="Basic and acidic residues" evidence="1">
    <location>
        <begin position="60"/>
        <end position="70"/>
    </location>
</feature>
<feature type="compositionally biased region" description="Basic residues" evidence="1">
    <location>
        <begin position="1"/>
        <end position="15"/>
    </location>
</feature>
<reference evidence="2 3" key="1">
    <citation type="journal article" date="2023" name="Plants (Basel)">
        <title>Bridging the Gap: Combining Genomics and Transcriptomics Approaches to Understand Stylosanthes scabra, an Orphan Legume from the Brazilian Caatinga.</title>
        <authorList>
            <person name="Ferreira-Neto J.R.C."/>
            <person name="da Silva M.D."/>
            <person name="Binneck E."/>
            <person name="de Melo N.F."/>
            <person name="da Silva R.H."/>
            <person name="de Melo A.L.T.M."/>
            <person name="Pandolfi V."/>
            <person name="Bustamante F.O."/>
            <person name="Brasileiro-Vidal A.C."/>
            <person name="Benko-Iseppon A.M."/>
        </authorList>
    </citation>
    <scope>NUCLEOTIDE SEQUENCE [LARGE SCALE GENOMIC DNA]</scope>
    <source>
        <tissue evidence="2">Leaves</tissue>
    </source>
</reference>
<gene>
    <name evidence="2" type="ORF">PIB30_058518</name>
</gene>
<dbReference type="EMBL" id="JASCZI010242148">
    <property type="protein sequence ID" value="MED6209834.1"/>
    <property type="molecule type" value="Genomic_DNA"/>
</dbReference>